<dbReference type="InterPro" id="IPR022923">
    <property type="entry name" value="TRM1_arc_bac"/>
</dbReference>
<evidence type="ECO:0000256" key="7">
    <source>
        <dbReference type="ARBA" id="ARBA00039099"/>
    </source>
</evidence>
<protein>
    <recommendedName>
        <fullName evidence="7 8">tRNA (guanine(26)-N(2))-dimethyltransferase</fullName>
        <ecNumber evidence="7 8">2.1.1.216</ecNumber>
    </recommendedName>
    <alternativeName>
        <fullName evidence="8">tRNA 2,2-dimethylguanosine-26 methyltransferase</fullName>
    </alternativeName>
    <alternativeName>
        <fullName evidence="8">tRNA(guanine-26,N(2)-N(2)) methyltransferase</fullName>
    </alternativeName>
    <alternativeName>
        <fullName evidence="8">tRNA(m(2,2)G26)dimethyltransferase</fullName>
    </alternativeName>
</protein>
<comment type="similarity">
    <text evidence="8 9">Belongs to the class I-like SAM-binding methyltransferase superfamily. Trm1 family.</text>
</comment>
<dbReference type="HOGENOM" id="CLU_010862_5_1_2"/>
<dbReference type="RefSeq" id="WP_015285142.1">
    <property type="nucleotide sequence ID" value="NC_019943.1"/>
</dbReference>
<dbReference type="GeneID" id="14310444"/>
<dbReference type="GO" id="GO:0000049">
    <property type="term" value="F:tRNA binding"/>
    <property type="evidence" value="ECO:0007669"/>
    <property type="project" value="UniProtKB-UniRule"/>
</dbReference>
<evidence type="ECO:0000256" key="8">
    <source>
        <dbReference type="HAMAP-Rule" id="MF_00290"/>
    </source>
</evidence>
<sequence length="377" mass="41872">MDLTEATEGKTTILIPVQDDTTQFPPGSAPIFFNRRMELNRDITVLLLLLLEPDEYLDAMGATGIRGLRVATECGIPVAIADRDPKAIELIRRNTERSGTPIEVIERDMNALLSERSFDAVDLDPFGTPAWVIDAAIRGCRRFLFVTATDTAPLCGAHLKAGIRRYGAEPMNTEYHSEVGLRILLGFVVRETVKYDRGIEPLFCYAREHFTRLHLRILRGPKAADATLSHIGFIHQCKKCPYREEQPGLHSVSRTCPHCGEPLHPIGPLWLGKIAKDEIVSRLIDAAGTADLGTKKDIQKLLATSREELPTSSFYDYHEIAKRLRCSPPDINVVLGRLTDAGYPASRTHFCGYGIKTTAPLSVIYDAVRGDHTNKTV</sequence>
<keyword evidence="4 8" id="KW-0949">S-adenosyl-L-methionine</keyword>
<feature type="binding site" evidence="8">
    <location>
        <position position="237"/>
    </location>
    <ligand>
        <name>Zn(2+)</name>
        <dbReference type="ChEBI" id="CHEBI:29105"/>
    </ligand>
</feature>
<keyword evidence="11" id="KW-1185">Reference proteome</keyword>
<keyword evidence="5 8" id="KW-0819">tRNA processing</keyword>
<dbReference type="HAMAP" id="MF_00290">
    <property type="entry name" value="tRNA_dimethyltr_TRM1"/>
    <property type="match status" value="1"/>
</dbReference>
<dbReference type="EC" id="2.1.1.216" evidence="7 8"/>
<reference evidence="10 11" key="2">
    <citation type="journal article" date="2014" name="Genome Announc.">
        <title>Complete Genome Sequence of Methanoregula formicica SMSPT, a Mesophilic Hydrogenotrophic Methanogen Isolated from a Methanogenic Upflow Anaerobic Sludge Blanket Reactor.</title>
        <authorList>
            <person name="Yamamoto K."/>
            <person name="Tamaki H."/>
            <person name="Cadillo-Quiroz H."/>
            <person name="Imachi H."/>
            <person name="Kyrpides N."/>
            <person name="Woyke T."/>
            <person name="Goodwin L."/>
            <person name="Zinder S.H."/>
            <person name="Kamagata Y."/>
            <person name="Liu W.T."/>
        </authorList>
    </citation>
    <scope>NUCLEOTIDE SEQUENCE [LARGE SCALE GENOMIC DNA]</scope>
    <source>
        <strain evidence="11">DSM 22288 / NBRC 105244 / SMSP</strain>
    </source>
</reference>
<keyword evidence="8" id="KW-0862">Zinc</keyword>
<evidence type="ECO:0000256" key="5">
    <source>
        <dbReference type="ARBA" id="ARBA00022694"/>
    </source>
</evidence>
<dbReference type="Pfam" id="PF02005">
    <property type="entry name" value="TRM"/>
    <property type="match status" value="1"/>
</dbReference>
<dbReference type="GO" id="GO:0160104">
    <property type="term" value="F:tRNA (guanine(26)-N2)-dimethyltransferase activity"/>
    <property type="evidence" value="ECO:0007669"/>
    <property type="project" value="UniProtKB-UniRule"/>
</dbReference>
<evidence type="ECO:0000256" key="6">
    <source>
        <dbReference type="ARBA" id="ARBA00022884"/>
    </source>
</evidence>
<evidence type="ECO:0000256" key="9">
    <source>
        <dbReference type="PROSITE-ProRule" id="PRU00958"/>
    </source>
</evidence>
<keyword evidence="8" id="KW-0479">Metal-binding</keyword>
<comment type="function">
    <text evidence="8">Dimethylates a single guanine residue at position 26 of a number of tRNAs using S-adenosyl-L-methionine as donor of the methyl groups.</text>
</comment>
<dbReference type="NCBIfam" id="TIGR00308">
    <property type="entry name" value="TRM1"/>
    <property type="match status" value="1"/>
</dbReference>
<dbReference type="PROSITE" id="PS51626">
    <property type="entry name" value="SAM_MT_TRM1"/>
    <property type="match status" value="1"/>
</dbReference>
<dbReference type="EMBL" id="CP003167">
    <property type="protein sequence ID" value="AGB02178.1"/>
    <property type="molecule type" value="Genomic_DNA"/>
</dbReference>
<dbReference type="FunCoup" id="L0HFV5">
    <property type="interactions" value="190"/>
</dbReference>
<feature type="binding site" evidence="8">
    <location>
        <position position="82"/>
    </location>
    <ligand>
        <name>S-adenosyl-L-methionine</name>
        <dbReference type="ChEBI" id="CHEBI:59789"/>
    </ligand>
</feature>
<dbReference type="PANTHER" id="PTHR10631:SF3">
    <property type="entry name" value="TRNA (GUANINE(26)-N(2))-DIMETHYLTRANSFERASE"/>
    <property type="match status" value="1"/>
</dbReference>
<organism evidence="10 11">
    <name type="scientific">Methanoregula formicica (strain DSM 22288 / NBRC 105244 / SMSP)</name>
    <dbReference type="NCBI Taxonomy" id="593750"/>
    <lineage>
        <taxon>Archaea</taxon>
        <taxon>Methanobacteriati</taxon>
        <taxon>Methanobacteriota</taxon>
        <taxon>Stenosarchaea group</taxon>
        <taxon>Methanomicrobia</taxon>
        <taxon>Methanomicrobiales</taxon>
        <taxon>Methanoregulaceae</taxon>
        <taxon>Methanoregula</taxon>
    </lineage>
</organism>
<proteinExistence type="inferred from homology"/>
<evidence type="ECO:0000313" key="11">
    <source>
        <dbReference type="Proteomes" id="UP000010824"/>
    </source>
</evidence>
<comment type="caution">
    <text evidence="8">Lacks conserved residue(s) required for the propagation of feature annotation.</text>
</comment>
<dbReference type="Gene3D" id="3.30.56.70">
    <property type="entry name" value="N2,N2-dimethylguanosine tRNA methyltransferase, C-terminal domain"/>
    <property type="match status" value="1"/>
</dbReference>
<comment type="catalytic activity">
    <reaction evidence="8">
        <text>guanosine(26) in tRNA + 2 S-adenosyl-L-methionine = N(2)-dimethylguanosine(26) in tRNA + 2 S-adenosyl-L-homocysteine + 2 H(+)</text>
        <dbReference type="Rhea" id="RHEA:43140"/>
        <dbReference type="Rhea" id="RHEA-COMP:10359"/>
        <dbReference type="Rhea" id="RHEA-COMP:10360"/>
        <dbReference type="ChEBI" id="CHEBI:15378"/>
        <dbReference type="ChEBI" id="CHEBI:57856"/>
        <dbReference type="ChEBI" id="CHEBI:59789"/>
        <dbReference type="ChEBI" id="CHEBI:74269"/>
        <dbReference type="ChEBI" id="CHEBI:74513"/>
        <dbReference type="EC" id="2.1.1.216"/>
    </reaction>
</comment>
<dbReference type="OrthoDB" id="372177at2157"/>
<dbReference type="eggNOG" id="arCOG01219">
    <property type="taxonomic scope" value="Archaea"/>
</dbReference>
<feature type="binding site" evidence="8">
    <location>
        <position position="108"/>
    </location>
    <ligand>
        <name>S-adenosyl-L-methionine</name>
        <dbReference type="ChEBI" id="CHEBI:59789"/>
    </ligand>
</feature>
<evidence type="ECO:0000256" key="4">
    <source>
        <dbReference type="ARBA" id="ARBA00022691"/>
    </source>
</evidence>
<evidence type="ECO:0000256" key="3">
    <source>
        <dbReference type="ARBA" id="ARBA00022679"/>
    </source>
</evidence>
<dbReference type="CDD" id="cd02440">
    <property type="entry name" value="AdoMet_MTases"/>
    <property type="match status" value="1"/>
</dbReference>
<feature type="binding site" evidence="8">
    <location>
        <position position="259"/>
    </location>
    <ligand>
        <name>Zn(2+)</name>
        <dbReference type="ChEBI" id="CHEBI:29105"/>
    </ligand>
</feature>
<keyword evidence="6 8" id="KW-0694">RNA-binding</keyword>
<dbReference type="STRING" id="593750.Metfor_1131"/>
<keyword evidence="3 8" id="KW-0808">Transferase</keyword>
<feature type="binding site" evidence="8">
    <location>
        <position position="240"/>
    </location>
    <ligand>
        <name>Zn(2+)</name>
        <dbReference type="ChEBI" id="CHEBI:29105"/>
    </ligand>
</feature>
<name>L0HFV5_METFS</name>
<dbReference type="InterPro" id="IPR029063">
    <property type="entry name" value="SAM-dependent_MTases_sf"/>
</dbReference>
<keyword evidence="2 8" id="KW-0489">Methyltransferase</keyword>
<keyword evidence="1 8" id="KW-0820">tRNA-binding</keyword>
<dbReference type="PANTHER" id="PTHR10631">
    <property type="entry name" value="N 2 ,N 2 -DIMETHYLGUANOSINE TRNA METHYLTRANSFERASE"/>
    <property type="match status" value="1"/>
</dbReference>
<dbReference type="SUPFAM" id="SSF53335">
    <property type="entry name" value="S-adenosyl-L-methionine-dependent methyltransferases"/>
    <property type="match status" value="1"/>
</dbReference>
<dbReference type="InterPro" id="IPR002905">
    <property type="entry name" value="Trm1"/>
</dbReference>
<feature type="binding site" evidence="8">
    <location>
        <position position="41"/>
    </location>
    <ligand>
        <name>S-adenosyl-L-methionine</name>
        <dbReference type="ChEBI" id="CHEBI:59789"/>
    </ligand>
</feature>
<accession>L0HFV5</accession>
<feature type="binding site" evidence="8">
    <location>
        <position position="66"/>
    </location>
    <ligand>
        <name>S-adenosyl-L-methionine</name>
        <dbReference type="ChEBI" id="CHEBI:59789"/>
    </ligand>
</feature>
<evidence type="ECO:0000256" key="2">
    <source>
        <dbReference type="ARBA" id="ARBA00022603"/>
    </source>
</evidence>
<dbReference type="Gene3D" id="3.40.50.150">
    <property type="entry name" value="Vaccinia Virus protein VP39"/>
    <property type="match status" value="1"/>
</dbReference>
<dbReference type="InParanoid" id="L0HFV5"/>
<evidence type="ECO:0000313" key="10">
    <source>
        <dbReference type="EMBL" id="AGB02178.1"/>
    </source>
</evidence>
<dbReference type="GO" id="GO:0046872">
    <property type="term" value="F:metal ion binding"/>
    <property type="evidence" value="ECO:0007669"/>
    <property type="project" value="UniProtKB-KW"/>
</dbReference>
<dbReference type="KEGG" id="mfo:Metfor_1131"/>
<feature type="binding site" evidence="8">
    <location>
        <position position="256"/>
    </location>
    <ligand>
        <name>Zn(2+)</name>
        <dbReference type="ChEBI" id="CHEBI:29105"/>
    </ligand>
</feature>
<dbReference type="GO" id="GO:0002940">
    <property type="term" value="P:tRNA N2-guanine methylation"/>
    <property type="evidence" value="ECO:0007669"/>
    <property type="project" value="TreeGrafter"/>
</dbReference>
<reference evidence="11" key="1">
    <citation type="submission" date="2011-12" db="EMBL/GenBank/DDBJ databases">
        <title>Complete sequence of Methanoregula formicicum SMSP.</title>
        <authorList>
            <person name="Lucas S."/>
            <person name="Han J."/>
            <person name="Lapidus A."/>
            <person name="Cheng J.-F."/>
            <person name="Goodwin L."/>
            <person name="Pitluck S."/>
            <person name="Peters L."/>
            <person name="Ovchinnikova G."/>
            <person name="Teshima H."/>
            <person name="Detter J.C."/>
            <person name="Han C."/>
            <person name="Tapia R."/>
            <person name="Land M."/>
            <person name="Hauser L."/>
            <person name="Kyrpides N."/>
            <person name="Ivanova N."/>
            <person name="Pagani I."/>
            <person name="Imachi H."/>
            <person name="Tamaki H."/>
            <person name="Sekiguchi Y."/>
            <person name="Kamagata Y."/>
            <person name="Cadillo-Quiroz H."/>
            <person name="Zinder S."/>
            <person name="Liu W.-T."/>
            <person name="Woyke T."/>
        </authorList>
    </citation>
    <scope>NUCLEOTIDE SEQUENCE [LARGE SCALE GENOMIC DNA]</scope>
    <source>
        <strain evidence="11">DSM 22288 / NBRC 105244 / SMSP</strain>
    </source>
</reference>
<dbReference type="AlphaFoldDB" id="L0HFV5"/>
<dbReference type="InterPro" id="IPR042296">
    <property type="entry name" value="tRNA_met_Trm1_C"/>
</dbReference>
<dbReference type="Proteomes" id="UP000010824">
    <property type="component" value="Chromosome"/>
</dbReference>
<evidence type="ECO:0000256" key="1">
    <source>
        <dbReference type="ARBA" id="ARBA00022555"/>
    </source>
</evidence>
<gene>
    <name evidence="8" type="primary">trm1</name>
    <name evidence="10" type="ordered locus">Metfor_1131</name>
</gene>